<dbReference type="InterPro" id="IPR050664">
    <property type="entry name" value="Octanoyltrans_LipM/LipL"/>
</dbReference>
<dbReference type="EMBL" id="DRLD01000030">
    <property type="protein sequence ID" value="HED09284.1"/>
    <property type="molecule type" value="Genomic_DNA"/>
</dbReference>
<proteinExistence type="predicted"/>
<dbReference type="SUPFAM" id="SSF55681">
    <property type="entry name" value="Class II aaRS and biotin synthetases"/>
    <property type="match status" value="1"/>
</dbReference>
<keyword evidence="2" id="KW-0436">Ligase</keyword>
<dbReference type="GO" id="GO:0016874">
    <property type="term" value="F:ligase activity"/>
    <property type="evidence" value="ECO:0007669"/>
    <property type="project" value="UniProtKB-KW"/>
</dbReference>
<gene>
    <name evidence="2" type="ORF">ENJ10_01215</name>
</gene>
<dbReference type="Proteomes" id="UP000886005">
    <property type="component" value="Unassembled WGS sequence"/>
</dbReference>
<dbReference type="PROSITE" id="PS51733">
    <property type="entry name" value="BPL_LPL_CATALYTIC"/>
    <property type="match status" value="1"/>
</dbReference>
<protein>
    <submittedName>
        <fullName evidence="2">Lipoate--protein ligase family protein</fullName>
    </submittedName>
</protein>
<comment type="caution">
    <text evidence="2">The sequence shown here is derived from an EMBL/GenBank/DDBJ whole genome shotgun (WGS) entry which is preliminary data.</text>
</comment>
<dbReference type="AlphaFoldDB" id="A0A7V1LXA3"/>
<dbReference type="InterPro" id="IPR004143">
    <property type="entry name" value="BPL_LPL_catalytic"/>
</dbReference>
<evidence type="ECO:0000313" key="2">
    <source>
        <dbReference type="EMBL" id="HED09284.1"/>
    </source>
</evidence>
<dbReference type="Gene3D" id="3.30.390.50">
    <property type="entry name" value="CO dehydrogenase flavoprotein, C-terminal domain"/>
    <property type="match status" value="1"/>
</dbReference>
<organism evidence="2">
    <name type="scientific">Caldithrix abyssi</name>
    <dbReference type="NCBI Taxonomy" id="187145"/>
    <lineage>
        <taxon>Bacteria</taxon>
        <taxon>Pseudomonadati</taxon>
        <taxon>Calditrichota</taxon>
        <taxon>Calditrichia</taxon>
        <taxon>Calditrichales</taxon>
        <taxon>Calditrichaceae</taxon>
        <taxon>Caldithrix</taxon>
    </lineage>
</organism>
<dbReference type="PANTHER" id="PTHR43679">
    <property type="entry name" value="OCTANOYLTRANSFERASE LIPM-RELATED"/>
    <property type="match status" value="1"/>
</dbReference>
<name>A0A7V1LXA3_CALAY</name>
<reference evidence="2" key="1">
    <citation type="journal article" date="2020" name="mSystems">
        <title>Genome- and Community-Level Interaction Insights into Carbon Utilization and Element Cycling Functions of Hydrothermarchaeota in Hydrothermal Sediment.</title>
        <authorList>
            <person name="Zhou Z."/>
            <person name="Liu Y."/>
            <person name="Xu W."/>
            <person name="Pan J."/>
            <person name="Luo Z.H."/>
            <person name="Li M."/>
        </authorList>
    </citation>
    <scope>NUCLEOTIDE SEQUENCE [LARGE SCALE GENOMIC DNA]</scope>
    <source>
        <strain evidence="2">HyVt-456</strain>
    </source>
</reference>
<accession>A0A7V1LXA3</accession>
<feature type="domain" description="BPL/LPL catalytic" evidence="1">
    <location>
        <begin position="30"/>
        <end position="224"/>
    </location>
</feature>
<sequence length="375" mass="42006">MSWRLICDDGVGAAFGLAADDYMAGAVGRGESDPLLRLYTYRDHCALAGRFQDVENEIHLDFCRGHGIAVNRRPTGGGTIFMGRNQLGVALCIPGKKEDTYGRAREVMGRFSEGIIRGLQSLGVRARFRRKNDIEVEGRKIAGLGIFRDSSGGLLFHSSILVDMDIALMLKVLNTPFEKISDKEIATVDQRITTVRRESGRALSTDQVRQAVATGYKEVFNTSLTEGYFSTRELERIALRQQEKYERPEWIYQTSRVKDAEGMCRIKTEKGLLEVRLTLAGRQIKALFIRGDFFASETAIADVEGHFRWHAAHKEKIEETLNQLYHKHNEALSSLPQQSLLQAIVQALSRARVVEKKLSLEPYGCFVSPGGNLHA</sequence>
<evidence type="ECO:0000259" key="1">
    <source>
        <dbReference type="PROSITE" id="PS51733"/>
    </source>
</evidence>
<dbReference type="UniPathway" id="UPA00537">
    <property type="reaction ID" value="UER00594"/>
</dbReference>
<dbReference type="Pfam" id="PF21948">
    <property type="entry name" value="LplA-B_cat"/>
    <property type="match status" value="1"/>
</dbReference>
<dbReference type="Gene3D" id="3.30.930.10">
    <property type="entry name" value="Bira Bifunctional Protein, Domain 2"/>
    <property type="match status" value="1"/>
</dbReference>
<dbReference type="InterPro" id="IPR045864">
    <property type="entry name" value="aa-tRNA-synth_II/BPL/LPL"/>
</dbReference>
<dbReference type="SUPFAM" id="SSF82649">
    <property type="entry name" value="SufE/NifU"/>
    <property type="match status" value="1"/>
</dbReference>
<dbReference type="CDD" id="cd16443">
    <property type="entry name" value="LplA"/>
    <property type="match status" value="1"/>
</dbReference>
<dbReference type="PANTHER" id="PTHR43679:SF2">
    <property type="entry name" value="OCTANOYL-[GCVH]:PROTEIN N-OCTANOYLTRANSFERASE"/>
    <property type="match status" value="1"/>
</dbReference>